<protein>
    <submittedName>
        <fullName evidence="1">Uncharacterized protein</fullName>
    </submittedName>
</protein>
<evidence type="ECO:0000313" key="1">
    <source>
        <dbReference type="EMBL" id="KNZ50036.1"/>
    </source>
</evidence>
<sequence length="322" mass="38455">MYFMNPENIKKKDRNKREKEQNTYFFHFKHLGLPHWYDLFQHMWILKGESDVFFSHSNQSDKCIFFSLRIYKSMQDHIEYDNFLWIHPHFLAWMGFHTPFGHGWVSTPLFGVDGHPLPCMRHQYKLMHLSIKGVDKIYAKNEEHSQLLRTSVVGKKHEIFNIFFFPTKQHKFPGKMTTEQHLMQQDGKGSQISQHSLTKLTCGNQDDRSTPFDGSTIRKHLHTPRTQRNNPQIYIPLLSLHLIYLSYHQIRSLVPRFYCHNRFVTNYRVRHSNIITLRVPFSPISIPLHHNNSSVPDVTCRLVIIYWSWCLVVYFPSKIYLP</sequence>
<accession>A0A0L6UND7</accession>
<comment type="caution">
    <text evidence="1">The sequence shown here is derived from an EMBL/GenBank/DDBJ whole genome shotgun (WGS) entry which is preliminary data.</text>
</comment>
<proteinExistence type="predicted"/>
<dbReference type="AlphaFoldDB" id="A0A0L6UND7"/>
<evidence type="ECO:0000313" key="2">
    <source>
        <dbReference type="Proteomes" id="UP000037035"/>
    </source>
</evidence>
<name>A0A0L6UND7_9BASI</name>
<dbReference type="Proteomes" id="UP000037035">
    <property type="component" value="Unassembled WGS sequence"/>
</dbReference>
<reference evidence="1 2" key="1">
    <citation type="submission" date="2015-08" db="EMBL/GenBank/DDBJ databases">
        <title>Next Generation Sequencing and Analysis of the Genome of Puccinia sorghi L Schw, the Causal Agent of Maize Common Rust.</title>
        <authorList>
            <person name="Rochi L."/>
            <person name="Burguener G."/>
            <person name="Darino M."/>
            <person name="Turjanski A."/>
            <person name="Kreff E."/>
            <person name="Dieguez M.J."/>
            <person name="Sacco F."/>
        </authorList>
    </citation>
    <scope>NUCLEOTIDE SEQUENCE [LARGE SCALE GENOMIC DNA]</scope>
    <source>
        <strain evidence="1 2">RO10H11247</strain>
    </source>
</reference>
<dbReference type="VEuPathDB" id="FungiDB:VP01_4633g1"/>
<dbReference type="EMBL" id="LAVV01009761">
    <property type="protein sequence ID" value="KNZ50036.1"/>
    <property type="molecule type" value="Genomic_DNA"/>
</dbReference>
<organism evidence="1 2">
    <name type="scientific">Puccinia sorghi</name>
    <dbReference type="NCBI Taxonomy" id="27349"/>
    <lineage>
        <taxon>Eukaryota</taxon>
        <taxon>Fungi</taxon>
        <taxon>Dikarya</taxon>
        <taxon>Basidiomycota</taxon>
        <taxon>Pucciniomycotina</taxon>
        <taxon>Pucciniomycetes</taxon>
        <taxon>Pucciniales</taxon>
        <taxon>Pucciniaceae</taxon>
        <taxon>Puccinia</taxon>
    </lineage>
</organism>
<gene>
    <name evidence="1" type="ORF">VP01_4633g1</name>
</gene>
<keyword evidence="2" id="KW-1185">Reference proteome</keyword>